<feature type="transmembrane region" description="Helical" evidence="1">
    <location>
        <begin position="12"/>
        <end position="29"/>
    </location>
</feature>
<comment type="caution">
    <text evidence="2">The sequence shown here is derived from an EMBL/GenBank/DDBJ whole genome shotgun (WGS) entry which is preliminary data.</text>
</comment>
<dbReference type="STRING" id="1196324.A374_00390"/>
<keyword evidence="1" id="KW-0812">Transmembrane</keyword>
<organism evidence="2 3">
    <name type="scientific">Fictibacillus macauensis ZFHKF-1</name>
    <dbReference type="NCBI Taxonomy" id="1196324"/>
    <lineage>
        <taxon>Bacteria</taxon>
        <taxon>Bacillati</taxon>
        <taxon>Bacillota</taxon>
        <taxon>Bacilli</taxon>
        <taxon>Bacillales</taxon>
        <taxon>Fictibacillaceae</taxon>
        <taxon>Fictibacillus</taxon>
    </lineage>
</organism>
<dbReference type="EMBL" id="AKKV01000005">
    <property type="protein sequence ID" value="EIT87386.1"/>
    <property type="molecule type" value="Genomic_DNA"/>
</dbReference>
<dbReference type="PATRIC" id="fig|1196324.3.peg.79"/>
<dbReference type="RefSeq" id="WP_007200189.1">
    <property type="nucleotide sequence ID" value="NZ_AKKV01000005.1"/>
</dbReference>
<evidence type="ECO:0000313" key="3">
    <source>
        <dbReference type="Proteomes" id="UP000004080"/>
    </source>
</evidence>
<accession>I8J6E2</accession>
<name>I8J6E2_9BACL</name>
<dbReference type="InterPro" id="IPR021008">
    <property type="entry name" value="DltX"/>
</dbReference>
<keyword evidence="3" id="KW-1185">Reference proteome</keyword>
<keyword evidence="1" id="KW-1133">Transmembrane helix</keyword>
<dbReference type="Pfam" id="PF12459">
    <property type="entry name" value="DltX"/>
    <property type="match status" value="1"/>
</dbReference>
<proteinExistence type="predicted"/>
<keyword evidence="1" id="KW-0472">Membrane</keyword>
<sequence>MEDKLKRSWTLRFLYYFLILLALFFLYGFQDANSGTYIYNEF</sequence>
<protein>
    <recommendedName>
        <fullName evidence="4">D-Ala-teichoic acid biosynthesis protein</fullName>
    </recommendedName>
</protein>
<reference evidence="2 3" key="1">
    <citation type="journal article" date="2012" name="J. Bacteriol.">
        <title>Genome of Bacillus macauensis ZFHKF-1, a Long-Chain-Forming Bacterium.</title>
        <authorList>
            <person name="Cai L."/>
            <person name="Zhang T."/>
        </authorList>
    </citation>
    <scope>NUCLEOTIDE SEQUENCE [LARGE SCALE GENOMIC DNA]</scope>
    <source>
        <strain evidence="2 3">ZFHKF-1</strain>
    </source>
</reference>
<evidence type="ECO:0008006" key="4">
    <source>
        <dbReference type="Google" id="ProtNLM"/>
    </source>
</evidence>
<gene>
    <name evidence="2" type="ORF">A374_00390</name>
</gene>
<dbReference type="Proteomes" id="UP000004080">
    <property type="component" value="Unassembled WGS sequence"/>
</dbReference>
<evidence type="ECO:0000256" key="1">
    <source>
        <dbReference type="SAM" id="Phobius"/>
    </source>
</evidence>
<dbReference type="AlphaFoldDB" id="I8J6E2"/>
<evidence type="ECO:0000313" key="2">
    <source>
        <dbReference type="EMBL" id="EIT87386.1"/>
    </source>
</evidence>